<evidence type="ECO:0000313" key="8">
    <source>
        <dbReference type="Proteomes" id="UP001189429"/>
    </source>
</evidence>
<dbReference type="InterPro" id="IPR051834">
    <property type="entry name" value="RING_finger_E3_ligase"/>
</dbReference>
<dbReference type="SUPFAM" id="SSF57850">
    <property type="entry name" value="RING/U-box"/>
    <property type="match status" value="1"/>
</dbReference>
<feature type="non-terminal residue" evidence="7">
    <location>
        <position position="1"/>
    </location>
</feature>
<comment type="caution">
    <text evidence="7">The sequence shown here is derived from an EMBL/GenBank/DDBJ whole genome shotgun (WGS) entry which is preliminary data.</text>
</comment>
<accession>A0ABN9XIV1</accession>
<dbReference type="Proteomes" id="UP001189429">
    <property type="component" value="Unassembled WGS sequence"/>
</dbReference>
<dbReference type="PANTHER" id="PTHR45931">
    <property type="entry name" value="SI:CH211-59O9.10"/>
    <property type="match status" value="1"/>
</dbReference>
<dbReference type="PROSITE" id="PS50089">
    <property type="entry name" value="ZF_RING_2"/>
    <property type="match status" value="1"/>
</dbReference>
<protein>
    <recommendedName>
        <fullName evidence="6">RING-type domain-containing protein</fullName>
    </recommendedName>
</protein>
<dbReference type="InterPro" id="IPR001841">
    <property type="entry name" value="Znf_RING"/>
</dbReference>
<feature type="domain" description="RING-type" evidence="6">
    <location>
        <begin position="336"/>
        <end position="377"/>
    </location>
</feature>
<dbReference type="EMBL" id="CAUYUJ010020649">
    <property type="protein sequence ID" value="CAK0899715.1"/>
    <property type="molecule type" value="Genomic_DNA"/>
</dbReference>
<evidence type="ECO:0000256" key="2">
    <source>
        <dbReference type="ARBA" id="ARBA00022771"/>
    </source>
</evidence>
<name>A0ABN9XIV1_9DINO</name>
<dbReference type="Pfam" id="PF13639">
    <property type="entry name" value="zf-RING_2"/>
    <property type="match status" value="1"/>
</dbReference>
<evidence type="ECO:0000313" key="7">
    <source>
        <dbReference type="EMBL" id="CAK0899715.1"/>
    </source>
</evidence>
<evidence type="ECO:0000256" key="5">
    <source>
        <dbReference type="SAM" id="MobiDB-lite"/>
    </source>
</evidence>
<evidence type="ECO:0000259" key="6">
    <source>
        <dbReference type="PROSITE" id="PS50089"/>
    </source>
</evidence>
<dbReference type="SMART" id="SM00184">
    <property type="entry name" value="RING"/>
    <property type="match status" value="1"/>
</dbReference>
<organism evidence="7 8">
    <name type="scientific">Prorocentrum cordatum</name>
    <dbReference type="NCBI Taxonomy" id="2364126"/>
    <lineage>
        <taxon>Eukaryota</taxon>
        <taxon>Sar</taxon>
        <taxon>Alveolata</taxon>
        <taxon>Dinophyceae</taxon>
        <taxon>Prorocentrales</taxon>
        <taxon>Prorocentraceae</taxon>
        <taxon>Prorocentrum</taxon>
    </lineage>
</organism>
<dbReference type="InterPro" id="IPR013083">
    <property type="entry name" value="Znf_RING/FYVE/PHD"/>
</dbReference>
<gene>
    <name evidence="7" type="ORF">PCOR1329_LOCUS77160</name>
</gene>
<dbReference type="PANTHER" id="PTHR45931:SF3">
    <property type="entry name" value="RING ZINC FINGER-CONTAINING PROTEIN"/>
    <property type="match status" value="1"/>
</dbReference>
<keyword evidence="1" id="KW-0479">Metal-binding</keyword>
<evidence type="ECO:0000256" key="4">
    <source>
        <dbReference type="PROSITE-ProRule" id="PRU00175"/>
    </source>
</evidence>
<proteinExistence type="predicted"/>
<keyword evidence="3" id="KW-0862">Zinc</keyword>
<dbReference type="Gene3D" id="3.30.40.10">
    <property type="entry name" value="Zinc/RING finger domain, C3HC4 (zinc finger)"/>
    <property type="match status" value="1"/>
</dbReference>
<feature type="compositionally biased region" description="Pro residues" evidence="5">
    <location>
        <begin position="207"/>
        <end position="216"/>
    </location>
</feature>
<feature type="region of interest" description="Disordered" evidence="5">
    <location>
        <begin position="198"/>
        <end position="227"/>
    </location>
</feature>
<reference evidence="7" key="1">
    <citation type="submission" date="2023-10" db="EMBL/GenBank/DDBJ databases">
        <authorList>
            <person name="Chen Y."/>
            <person name="Shah S."/>
            <person name="Dougan E. K."/>
            <person name="Thang M."/>
            <person name="Chan C."/>
        </authorList>
    </citation>
    <scope>NUCLEOTIDE SEQUENCE [LARGE SCALE GENOMIC DNA]</scope>
</reference>
<feature type="region of interest" description="Disordered" evidence="5">
    <location>
        <begin position="1"/>
        <end position="74"/>
    </location>
</feature>
<keyword evidence="2 4" id="KW-0863">Zinc-finger</keyword>
<keyword evidence="8" id="KW-1185">Reference proteome</keyword>
<dbReference type="CDD" id="cd16454">
    <property type="entry name" value="RING-H2_PA-TM-RING"/>
    <property type="match status" value="1"/>
</dbReference>
<sequence>AGLRPELQAFHSLGPPPPAAAAGGRVQRLPRHTQLQLAPPLQSREHPRRPVRAPGRQFEAAAPPPAAELEQSEKDSRLVELMALASAHRGLELEAEAAAGLLEESGWDVGAALARLCGAAGRRSGGGGRPGRRLPTSLDSLEGRLTMPGAAVRRVLQQEDDESDFDDDYDDLDDAAAHAAARAAERAARRALREAPHGGYPSRLLAPPEPLSPPHLPGGGGPAPFDLGTGLFSPRAFHSLVHSQLHGEMALSALGIGRGPFDQMGLSMQQDGLLLDFLNVLAAEDDADLRTAIRRSADEAYSGGFGAPPADEAALARSTSTRLYEGPGADGAPGQCAICLSDFERGESLRALGCRHEFHTACVDQWLSKSGLCPCCKLHVD</sequence>
<evidence type="ECO:0000256" key="3">
    <source>
        <dbReference type="ARBA" id="ARBA00022833"/>
    </source>
</evidence>
<evidence type="ECO:0000256" key="1">
    <source>
        <dbReference type="ARBA" id="ARBA00022723"/>
    </source>
</evidence>